<organism evidence="1 2">
    <name type="scientific">Hyalomma asiaticum</name>
    <name type="common">Tick</name>
    <dbReference type="NCBI Taxonomy" id="266040"/>
    <lineage>
        <taxon>Eukaryota</taxon>
        <taxon>Metazoa</taxon>
        <taxon>Ecdysozoa</taxon>
        <taxon>Arthropoda</taxon>
        <taxon>Chelicerata</taxon>
        <taxon>Arachnida</taxon>
        <taxon>Acari</taxon>
        <taxon>Parasitiformes</taxon>
        <taxon>Ixodida</taxon>
        <taxon>Ixodoidea</taxon>
        <taxon>Ixodidae</taxon>
        <taxon>Hyalomminae</taxon>
        <taxon>Hyalomma</taxon>
    </lineage>
</organism>
<name>A0ACB7RS26_HYAAI</name>
<proteinExistence type="predicted"/>
<comment type="caution">
    <text evidence="1">The sequence shown here is derived from an EMBL/GenBank/DDBJ whole genome shotgun (WGS) entry which is preliminary data.</text>
</comment>
<dbReference type="EMBL" id="CM023488">
    <property type="protein sequence ID" value="KAH6923692.1"/>
    <property type="molecule type" value="Genomic_DNA"/>
</dbReference>
<keyword evidence="2" id="KW-1185">Reference proteome</keyword>
<reference evidence="1" key="1">
    <citation type="submission" date="2020-05" db="EMBL/GenBank/DDBJ databases">
        <title>Large-scale comparative analyses of tick genomes elucidate their genetic diversity and vector capacities.</title>
        <authorList>
            <person name="Jia N."/>
            <person name="Wang J."/>
            <person name="Shi W."/>
            <person name="Du L."/>
            <person name="Sun Y."/>
            <person name="Zhan W."/>
            <person name="Jiang J."/>
            <person name="Wang Q."/>
            <person name="Zhang B."/>
            <person name="Ji P."/>
            <person name="Sakyi L.B."/>
            <person name="Cui X."/>
            <person name="Yuan T."/>
            <person name="Jiang B."/>
            <person name="Yang W."/>
            <person name="Lam T.T.-Y."/>
            <person name="Chang Q."/>
            <person name="Ding S."/>
            <person name="Wang X."/>
            <person name="Zhu J."/>
            <person name="Ruan X."/>
            <person name="Zhao L."/>
            <person name="Wei J."/>
            <person name="Que T."/>
            <person name="Du C."/>
            <person name="Cheng J."/>
            <person name="Dai P."/>
            <person name="Han X."/>
            <person name="Huang E."/>
            <person name="Gao Y."/>
            <person name="Liu J."/>
            <person name="Shao H."/>
            <person name="Ye R."/>
            <person name="Li L."/>
            <person name="Wei W."/>
            <person name="Wang X."/>
            <person name="Wang C."/>
            <person name="Yang T."/>
            <person name="Huo Q."/>
            <person name="Li W."/>
            <person name="Guo W."/>
            <person name="Chen H."/>
            <person name="Zhou L."/>
            <person name="Ni X."/>
            <person name="Tian J."/>
            <person name="Zhou Y."/>
            <person name="Sheng Y."/>
            <person name="Liu T."/>
            <person name="Pan Y."/>
            <person name="Xia L."/>
            <person name="Li J."/>
            <person name="Zhao F."/>
            <person name="Cao W."/>
        </authorList>
    </citation>
    <scope>NUCLEOTIDE SEQUENCE</scope>
    <source>
        <strain evidence="1">Hyas-2018</strain>
    </source>
</reference>
<evidence type="ECO:0000313" key="2">
    <source>
        <dbReference type="Proteomes" id="UP000821845"/>
    </source>
</evidence>
<accession>A0ACB7RS26</accession>
<protein>
    <submittedName>
        <fullName evidence="1">Uncharacterized protein</fullName>
    </submittedName>
</protein>
<evidence type="ECO:0000313" key="1">
    <source>
        <dbReference type="EMBL" id="KAH6923692.1"/>
    </source>
</evidence>
<sequence>MSTRCFESGDNKPRPKLDDAPFVPSITENVGQASRMRVSLLPLSELRPRAYMRAPSVRRAASALKRRLAPSVGIVTSRDQAVDLATGAHKNHPASAAGMQSPLRRRSGLTQGLAAFDTSFAQASRDVGRHRIVQRRLSNR</sequence>
<gene>
    <name evidence="1" type="ORF">HPB50_005162</name>
</gene>
<dbReference type="Proteomes" id="UP000821845">
    <property type="component" value="Chromosome 8"/>
</dbReference>